<proteinExistence type="predicted"/>
<keyword evidence="1" id="KW-0812">Transmembrane</keyword>
<evidence type="ECO:0000313" key="3">
    <source>
        <dbReference type="Proteomes" id="UP001596036"/>
    </source>
</evidence>
<feature type="transmembrane region" description="Helical" evidence="1">
    <location>
        <begin position="108"/>
        <end position="128"/>
    </location>
</feature>
<feature type="transmembrane region" description="Helical" evidence="1">
    <location>
        <begin position="39"/>
        <end position="64"/>
    </location>
</feature>
<sequence length="174" mass="19175">MPLLLLLPLLLLAMLVLWLLSLPLVLWQRYRAGRARRRAVPWVIALNAWTLLVSALVFAGSAWLSGFWIDAALRHAVAGLAIGVLLGMLGLALTRFETTAQGLFYTPNRWLVLALTLVVAGRLGFGVYRLQQAWTAGAHADWLAQQGSVLAVGGLLLGHYLAYAWGLRRRVRGR</sequence>
<accession>A0ABW0SPX4</accession>
<comment type="caution">
    <text evidence="2">The sequence shown here is derived from an EMBL/GenBank/DDBJ whole genome shotgun (WGS) entry which is preliminary data.</text>
</comment>
<dbReference type="Proteomes" id="UP001596036">
    <property type="component" value="Unassembled WGS sequence"/>
</dbReference>
<name>A0ABW0SPX4_9GAMM</name>
<dbReference type="RefSeq" id="WP_386755607.1">
    <property type="nucleotide sequence ID" value="NZ_JBHSNM010000005.1"/>
</dbReference>
<organism evidence="2 3">
    <name type="scientific">Lysobacter yangpyeongensis</name>
    <dbReference type="NCBI Taxonomy" id="346182"/>
    <lineage>
        <taxon>Bacteria</taxon>
        <taxon>Pseudomonadati</taxon>
        <taxon>Pseudomonadota</taxon>
        <taxon>Gammaproteobacteria</taxon>
        <taxon>Lysobacterales</taxon>
        <taxon>Lysobacteraceae</taxon>
        <taxon>Lysobacter</taxon>
    </lineage>
</organism>
<reference evidence="3" key="1">
    <citation type="journal article" date="2019" name="Int. J. Syst. Evol. Microbiol.">
        <title>The Global Catalogue of Microorganisms (GCM) 10K type strain sequencing project: providing services to taxonomists for standard genome sequencing and annotation.</title>
        <authorList>
            <consortium name="The Broad Institute Genomics Platform"/>
            <consortium name="The Broad Institute Genome Sequencing Center for Infectious Disease"/>
            <person name="Wu L."/>
            <person name="Ma J."/>
        </authorList>
    </citation>
    <scope>NUCLEOTIDE SEQUENCE [LARGE SCALE GENOMIC DNA]</scope>
    <source>
        <strain evidence="3">KACC 11407</strain>
    </source>
</reference>
<keyword evidence="1" id="KW-1133">Transmembrane helix</keyword>
<evidence type="ECO:0000256" key="1">
    <source>
        <dbReference type="SAM" id="Phobius"/>
    </source>
</evidence>
<evidence type="ECO:0000313" key="2">
    <source>
        <dbReference type="EMBL" id="MFC5571044.1"/>
    </source>
</evidence>
<dbReference type="EMBL" id="JBHSNM010000005">
    <property type="protein sequence ID" value="MFC5571044.1"/>
    <property type="molecule type" value="Genomic_DNA"/>
</dbReference>
<gene>
    <name evidence="2" type="ORF">ACFPN1_13340</name>
</gene>
<feature type="transmembrane region" description="Helical" evidence="1">
    <location>
        <begin position="76"/>
        <end position="96"/>
    </location>
</feature>
<keyword evidence="3" id="KW-1185">Reference proteome</keyword>
<feature type="transmembrane region" description="Helical" evidence="1">
    <location>
        <begin position="6"/>
        <end position="27"/>
    </location>
</feature>
<protein>
    <submittedName>
        <fullName evidence="2">DUF1453 domain-containing protein</fullName>
    </submittedName>
</protein>
<keyword evidence="1" id="KW-0472">Membrane</keyword>
<feature type="transmembrane region" description="Helical" evidence="1">
    <location>
        <begin position="148"/>
        <end position="167"/>
    </location>
</feature>